<protein>
    <submittedName>
        <fullName evidence="1">Uncharacterized protein</fullName>
    </submittedName>
</protein>
<organism evidence="1 2">
    <name type="scientific">[Emmonsia] crescens</name>
    <dbReference type="NCBI Taxonomy" id="73230"/>
    <lineage>
        <taxon>Eukaryota</taxon>
        <taxon>Fungi</taxon>
        <taxon>Dikarya</taxon>
        <taxon>Ascomycota</taxon>
        <taxon>Pezizomycotina</taxon>
        <taxon>Eurotiomycetes</taxon>
        <taxon>Eurotiomycetidae</taxon>
        <taxon>Onygenales</taxon>
        <taxon>Ajellomycetaceae</taxon>
        <taxon>Emergomyces</taxon>
    </lineage>
</organism>
<comment type="caution">
    <text evidence="1">The sequence shown here is derived from an EMBL/GenBank/DDBJ whole genome shotgun (WGS) entry which is preliminary data.</text>
</comment>
<proteinExistence type="predicted"/>
<name>A0A0G2J334_9EURO</name>
<dbReference type="VEuPathDB" id="FungiDB:EMCG_09422"/>
<dbReference type="Proteomes" id="UP000034164">
    <property type="component" value="Unassembled WGS sequence"/>
</dbReference>
<accession>A0A0G2J334</accession>
<dbReference type="EMBL" id="LCZI01000759">
    <property type="protein sequence ID" value="KKZ64659.1"/>
    <property type="molecule type" value="Genomic_DNA"/>
</dbReference>
<evidence type="ECO:0000313" key="1">
    <source>
        <dbReference type="EMBL" id="KKZ64659.1"/>
    </source>
</evidence>
<dbReference type="AlphaFoldDB" id="A0A0G2J334"/>
<reference evidence="2" key="1">
    <citation type="journal article" date="2015" name="PLoS Genet.">
        <title>The dynamic genome and transcriptome of the human fungal pathogen Blastomyces and close relative Emmonsia.</title>
        <authorList>
            <person name="Munoz J.F."/>
            <person name="Gauthier G.M."/>
            <person name="Desjardins C.A."/>
            <person name="Gallo J.E."/>
            <person name="Holder J."/>
            <person name="Sullivan T.D."/>
            <person name="Marty A.J."/>
            <person name="Carmen J.C."/>
            <person name="Chen Z."/>
            <person name="Ding L."/>
            <person name="Gujja S."/>
            <person name="Magrini V."/>
            <person name="Misas E."/>
            <person name="Mitreva M."/>
            <person name="Priest M."/>
            <person name="Saif S."/>
            <person name="Whiston E.A."/>
            <person name="Young S."/>
            <person name="Zeng Q."/>
            <person name="Goldman W.E."/>
            <person name="Mardis E.R."/>
            <person name="Taylor J.W."/>
            <person name="McEwen J.G."/>
            <person name="Clay O.K."/>
            <person name="Klein B.S."/>
            <person name="Cuomo C.A."/>
        </authorList>
    </citation>
    <scope>NUCLEOTIDE SEQUENCE [LARGE SCALE GENOMIC DNA]</scope>
    <source>
        <strain evidence="2">UAMH 3008</strain>
    </source>
</reference>
<gene>
    <name evidence="1" type="ORF">EMCG_09422</name>
</gene>
<sequence length="106" mass="11610">MAQVTLMNFLQAGLPALPANAPPNSGPNTTNVCYSFADIQSTGIWNAFNLNNLLQRYQNLLNQVHLDSDPLPASPVPAMGSEDLIRDKIAEHDFPRVRRPNSIILG</sequence>
<evidence type="ECO:0000313" key="2">
    <source>
        <dbReference type="Proteomes" id="UP000034164"/>
    </source>
</evidence>